<accession>A0ACB9PZP5</accession>
<gene>
    <name evidence="1" type="ORF">L6164_006385</name>
</gene>
<name>A0ACB9PZP5_BAUVA</name>
<comment type="caution">
    <text evidence="1">The sequence shown here is derived from an EMBL/GenBank/DDBJ whole genome shotgun (WGS) entry which is preliminary data.</text>
</comment>
<dbReference type="Proteomes" id="UP000828941">
    <property type="component" value="Chromosome 3"/>
</dbReference>
<sequence>MEWDFLGLSSKNNEEDAASSSKDSARGSRMQWPFSNRVSGVPQLLSFKAAQEDRTRKTMVDPVASQGYINVSTADAVDSNNNRTLLGAMQKNMIVAKQRGNRHGTTVYPMQHLGGHSAFPQEASMFGVSKQSNQMSRQVLQSSNLVSSDHHMLNSAIKTRHLGGLPPMTPVPVLPFRGSSSNVGTTDLRNSSKSSATGAPAQLTIFYGGSVNVYNDITPEKAQDLILLAGKGSNSSQNKTVSSSQVQAPISVPSKDNAFIMSQSYPTSLPSPLPGRGSSTNNELNIMTPAAFSVTRSNLLESPTPVGSSVVPQVPQARKKSLARFLEKRKDRLSSVSPYSTNMRPGSGRDCFFSLNSSGFFPLRAVD</sequence>
<proteinExistence type="predicted"/>
<reference evidence="1 2" key="1">
    <citation type="journal article" date="2022" name="DNA Res.">
        <title>Chromosomal-level genome assembly of the orchid tree Bauhinia variegata (Leguminosae; Cercidoideae) supports the allotetraploid origin hypothesis of Bauhinia.</title>
        <authorList>
            <person name="Zhong Y."/>
            <person name="Chen Y."/>
            <person name="Zheng D."/>
            <person name="Pang J."/>
            <person name="Liu Y."/>
            <person name="Luo S."/>
            <person name="Meng S."/>
            <person name="Qian L."/>
            <person name="Wei D."/>
            <person name="Dai S."/>
            <person name="Zhou R."/>
        </authorList>
    </citation>
    <scope>NUCLEOTIDE SEQUENCE [LARGE SCALE GENOMIC DNA]</scope>
    <source>
        <strain evidence="1">BV-YZ2020</strain>
    </source>
</reference>
<organism evidence="1 2">
    <name type="scientific">Bauhinia variegata</name>
    <name type="common">Purple orchid tree</name>
    <name type="synonym">Phanera variegata</name>
    <dbReference type="NCBI Taxonomy" id="167791"/>
    <lineage>
        <taxon>Eukaryota</taxon>
        <taxon>Viridiplantae</taxon>
        <taxon>Streptophyta</taxon>
        <taxon>Embryophyta</taxon>
        <taxon>Tracheophyta</taxon>
        <taxon>Spermatophyta</taxon>
        <taxon>Magnoliopsida</taxon>
        <taxon>eudicotyledons</taxon>
        <taxon>Gunneridae</taxon>
        <taxon>Pentapetalae</taxon>
        <taxon>rosids</taxon>
        <taxon>fabids</taxon>
        <taxon>Fabales</taxon>
        <taxon>Fabaceae</taxon>
        <taxon>Cercidoideae</taxon>
        <taxon>Cercideae</taxon>
        <taxon>Bauhiniinae</taxon>
        <taxon>Bauhinia</taxon>
    </lineage>
</organism>
<keyword evidence="2" id="KW-1185">Reference proteome</keyword>
<evidence type="ECO:0000313" key="1">
    <source>
        <dbReference type="EMBL" id="KAI4352100.1"/>
    </source>
</evidence>
<dbReference type="EMBL" id="CM039428">
    <property type="protein sequence ID" value="KAI4352100.1"/>
    <property type="molecule type" value="Genomic_DNA"/>
</dbReference>
<evidence type="ECO:0000313" key="2">
    <source>
        <dbReference type="Proteomes" id="UP000828941"/>
    </source>
</evidence>
<protein>
    <submittedName>
        <fullName evidence="1">Uncharacterized protein</fullName>
    </submittedName>
</protein>